<keyword evidence="2" id="KW-1185">Reference proteome</keyword>
<name>A0ABQ9GLS5_9NEOP</name>
<evidence type="ECO:0000313" key="2">
    <source>
        <dbReference type="Proteomes" id="UP001159363"/>
    </source>
</evidence>
<reference evidence="1 2" key="1">
    <citation type="submission" date="2023-02" db="EMBL/GenBank/DDBJ databases">
        <title>LHISI_Scaffold_Assembly.</title>
        <authorList>
            <person name="Stuart O.P."/>
            <person name="Cleave R."/>
            <person name="Magrath M.J.L."/>
            <person name="Mikheyev A.S."/>
        </authorList>
    </citation>
    <scope>NUCLEOTIDE SEQUENCE [LARGE SCALE GENOMIC DNA]</scope>
    <source>
        <strain evidence="1">Daus_M_001</strain>
        <tissue evidence="1">Leg muscle</tissue>
    </source>
</reference>
<organism evidence="1 2">
    <name type="scientific">Dryococelus australis</name>
    <dbReference type="NCBI Taxonomy" id="614101"/>
    <lineage>
        <taxon>Eukaryota</taxon>
        <taxon>Metazoa</taxon>
        <taxon>Ecdysozoa</taxon>
        <taxon>Arthropoda</taxon>
        <taxon>Hexapoda</taxon>
        <taxon>Insecta</taxon>
        <taxon>Pterygota</taxon>
        <taxon>Neoptera</taxon>
        <taxon>Polyneoptera</taxon>
        <taxon>Phasmatodea</taxon>
        <taxon>Verophasmatodea</taxon>
        <taxon>Anareolatae</taxon>
        <taxon>Phasmatidae</taxon>
        <taxon>Eurycanthinae</taxon>
        <taxon>Dryococelus</taxon>
    </lineage>
</organism>
<dbReference type="Proteomes" id="UP001159363">
    <property type="component" value="Chromosome 10"/>
</dbReference>
<gene>
    <name evidence="1" type="ORF">PR048_026602</name>
</gene>
<evidence type="ECO:0000313" key="1">
    <source>
        <dbReference type="EMBL" id="KAJ8872986.1"/>
    </source>
</evidence>
<comment type="caution">
    <text evidence="1">The sequence shown here is derived from an EMBL/GenBank/DDBJ whole genome shotgun (WGS) entry which is preliminary data.</text>
</comment>
<proteinExistence type="predicted"/>
<dbReference type="EMBL" id="JARBHB010000011">
    <property type="protein sequence ID" value="KAJ8872986.1"/>
    <property type="molecule type" value="Genomic_DNA"/>
</dbReference>
<accession>A0ABQ9GLS5</accession>
<sequence>MFQIAGLLGEAYEQTAVISTAANGFKKSGVWPVDRAVFTDQHFVASDILNQDIEVENDPATYSPQEVIAPIADAIALTPTTRPKSKEWF</sequence>
<protein>
    <submittedName>
        <fullName evidence="1">Uncharacterized protein</fullName>
    </submittedName>
</protein>